<dbReference type="Proteomes" id="UP000887574">
    <property type="component" value="Unplaced"/>
</dbReference>
<name>A0A915CTM5_9BILA</name>
<accession>A0A915CTM5</accession>
<feature type="region of interest" description="Disordered" evidence="1">
    <location>
        <begin position="387"/>
        <end position="415"/>
    </location>
</feature>
<dbReference type="AlphaFoldDB" id="A0A915CTM5"/>
<feature type="compositionally biased region" description="Low complexity" evidence="1">
    <location>
        <begin position="258"/>
        <end position="270"/>
    </location>
</feature>
<sequence length="894" mass="100653">MHAVTKKNADSTHSEESLAEEDITEIGPSTAFDDTIDQQLNTQLPKQQMELTQEELDHIERIRTVEVEVDNSMPLSIAEEQLEAQRNALYDSPVINQFTQQIGLNQEDLDNVKSGKKLVEDNIFEQVKLEQPILPSKTEVSDEEHSSRTSSADSISNEEEVDERSQQTIKNADFTEEELAHIEKIRRLAQESSFDDAFALPSTTATAEVSQTKLPNINESEGILNEIESQTRVQQSIEQTVLTQPVVEHIDSIPSLTEASSPEQAESEQPMLLSELKVEGEKPFSKLSSVDSVNEQEPSPEQYNTEMEKNTKPPAIHSQPVTQILQQHELTQEELEHIDRIRRMAEKSSFEQTKYVSPEPVDVHVQLSQLPVSSSVADTITSTNFVQQPEILEKEDNSSKTSSADSTSAHTASFDYESDTFKLPDANISLLGQESQSIKSVEGLKAAGEHPFEVEQDLTSYDAQQSEIKIQSQEQYNAGDSFEHKEEELAHIDKIRRLAEESSFEQVTFEVSTKAVLELVSREEHFLPETVSKNLCKPPARPPPPTKHFSTTSEVEKKVQIITGRPMENINQMVGQSFEKETRNLETIDQPEEFEEAISESEVISCSSTTSSADSPATPTSVILTLEEICPAGLQTPLNESSQAELDQMEWLRMLAEESSVETHYPVDMEAMAEEVGQNVQNPAINNKPARPPPPSRQPTTITEHPTEEEEYFSDDYSEVDYLDNPSEYDFEEGQPVRAKPSVTRVQLSQTEMEHIQRLIELAEEDGQEQQMNYADESSIPDADLDNVEAKNLESADLPGQSVWQSSLNEEEREHIEWVKQFASTGEKKVVKPHKISESMVVSEKVAPKPYEAEVLSREELDHIQRIRQLAEQESYYSVQGGREQSFTKSTPHQ</sequence>
<proteinExistence type="predicted"/>
<organism evidence="2 3">
    <name type="scientific">Ditylenchus dipsaci</name>
    <dbReference type="NCBI Taxonomy" id="166011"/>
    <lineage>
        <taxon>Eukaryota</taxon>
        <taxon>Metazoa</taxon>
        <taxon>Ecdysozoa</taxon>
        <taxon>Nematoda</taxon>
        <taxon>Chromadorea</taxon>
        <taxon>Rhabditida</taxon>
        <taxon>Tylenchina</taxon>
        <taxon>Tylenchomorpha</taxon>
        <taxon>Sphaerularioidea</taxon>
        <taxon>Anguinidae</taxon>
        <taxon>Anguininae</taxon>
        <taxon>Ditylenchus</taxon>
    </lineage>
</organism>
<feature type="compositionally biased region" description="Polar residues" evidence="1">
    <location>
        <begin position="286"/>
        <end position="305"/>
    </location>
</feature>
<keyword evidence="2" id="KW-1185">Reference proteome</keyword>
<feature type="region of interest" description="Disordered" evidence="1">
    <location>
        <begin position="682"/>
        <end position="715"/>
    </location>
</feature>
<evidence type="ECO:0000313" key="2">
    <source>
        <dbReference type="Proteomes" id="UP000887574"/>
    </source>
</evidence>
<dbReference type="WBParaSite" id="jg12109">
    <property type="protein sequence ID" value="jg12109"/>
    <property type="gene ID" value="jg12109"/>
</dbReference>
<reference evidence="3" key="1">
    <citation type="submission" date="2022-11" db="UniProtKB">
        <authorList>
            <consortium name="WormBaseParasite"/>
        </authorList>
    </citation>
    <scope>IDENTIFICATION</scope>
</reference>
<evidence type="ECO:0000256" key="1">
    <source>
        <dbReference type="SAM" id="MobiDB-lite"/>
    </source>
</evidence>
<feature type="region of interest" description="Disordered" evidence="1">
    <location>
        <begin position="134"/>
        <end position="166"/>
    </location>
</feature>
<feature type="compositionally biased region" description="Basic and acidic residues" evidence="1">
    <location>
        <begin position="7"/>
        <end position="16"/>
    </location>
</feature>
<protein>
    <submittedName>
        <fullName evidence="3">Uncharacterized protein</fullName>
    </submittedName>
</protein>
<feature type="compositionally biased region" description="Low complexity" evidence="1">
    <location>
        <begin position="399"/>
        <end position="413"/>
    </location>
</feature>
<feature type="region of interest" description="Disordered" evidence="1">
    <location>
        <begin position="1"/>
        <end position="30"/>
    </location>
</feature>
<feature type="region of interest" description="Disordered" evidence="1">
    <location>
        <begin position="255"/>
        <end position="316"/>
    </location>
</feature>
<feature type="region of interest" description="Disordered" evidence="1">
    <location>
        <begin position="533"/>
        <end position="555"/>
    </location>
</feature>
<evidence type="ECO:0000313" key="3">
    <source>
        <dbReference type="WBParaSite" id="jg12109"/>
    </source>
</evidence>